<proteinExistence type="predicted"/>
<sequence>MTVLQGLRVLDLSRVLAGPYCTALLADLGADVVKVEPPAGDDARRLGPFRDGESVYFAQLNRGKRSIALDLKDPGDHALLLRLAARADVFVENFRPGVAQRLGIDHATLAALNPRLVYASISGFGQSGPLRERPAYDLIVQAMSGLMAGTGVPGGPPTRVGESVGDLLAGLFASWAIGAALYDRERGGRGRHIDVAMLDSLVSLQVTAMSLLTATGSLPGRVGNRHPVSTPFDTYRTADGLVAIAVASDAVFARFAALVGRPELPADPRFGDDAARSRHIEQVREITEAWSTGLTTERALDLARAAGVPAAPIWELTDAVRSDQIRQRGLIGEFDHPVLGRTPFLRQPAHFGDAAPDPTAGTAPGPAGTAPGPAGAAAHGSAPTAPSPALGEHAEEIVAQWLSGSRGRSRDRERG</sequence>
<feature type="region of interest" description="Disordered" evidence="2">
    <location>
        <begin position="347"/>
        <end position="415"/>
    </location>
</feature>
<reference evidence="4" key="1">
    <citation type="journal article" date="2019" name="Int. J. Syst. Evol. Microbiol.">
        <title>The Global Catalogue of Microorganisms (GCM) 10K type strain sequencing project: providing services to taxonomists for standard genome sequencing and annotation.</title>
        <authorList>
            <consortium name="The Broad Institute Genomics Platform"/>
            <consortium name="The Broad Institute Genome Sequencing Center for Infectious Disease"/>
            <person name="Wu L."/>
            <person name="Ma J."/>
        </authorList>
    </citation>
    <scope>NUCLEOTIDE SEQUENCE [LARGE SCALE GENOMIC DNA]</scope>
    <source>
        <strain evidence="4">CGMCC 1.15809</strain>
    </source>
</reference>
<accession>A0ABW1FGZ8</accession>
<dbReference type="EMBL" id="JBHSPW010000002">
    <property type="protein sequence ID" value="MFC5892133.1"/>
    <property type="molecule type" value="Genomic_DNA"/>
</dbReference>
<evidence type="ECO:0000313" key="4">
    <source>
        <dbReference type="Proteomes" id="UP001596241"/>
    </source>
</evidence>
<dbReference type="InterPro" id="IPR023606">
    <property type="entry name" value="CoA-Trfase_III_dom_1_sf"/>
</dbReference>
<dbReference type="Proteomes" id="UP001596241">
    <property type="component" value="Unassembled WGS sequence"/>
</dbReference>
<evidence type="ECO:0000313" key="3">
    <source>
        <dbReference type="EMBL" id="MFC5892133.1"/>
    </source>
</evidence>
<dbReference type="InterPro" id="IPR050483">
    <property type="entry name" value="CoA-transferase_III_domain"/>
</dbReference>
<evidence type="ECO:0000256" key="2">
    <source>
        <dbReference type="SAM" id="MobiDB-lite"/>
    </source>
</evidence>
<dbReference type="PANTHER" id="PTHR48207:SF3">
    <property type="entry name" value="SUCCINATE--HYDROXYMETHYLGLUTARATE COA-TRANSFERASE"/>
    <property type="match status" value="1"/>
</dbReference>
<dbReference type="Gene3D" id="3.30.1540.10">
    <property type="entry name" value="formyl-coa transferase, domain 3"/>
    <property type="match status" value="1"/>
</dbReference>
<dbReference type="InterPro" id="IPR003673">
    <property type="entry name" value="CoA-Trfase_fam_III"/>
</dbReference>
<feature type="compositionally biased region" description="Low complexity" evidence="2">
    <location>
        <begin position="352"/>
        <end position="389"/>
    </location>
</feature>
<comment type="caution">
    <text evidence="3">The sequence shown here is derived from an EMBL/GenBank/DDBJ whole genome shotgun (WGS) entry which is preliminary data.</text>
</comment>
<dbReference type="PANTHER" id="PTHR48207">
    <property type="entry name" value="SUCCINATE--HYDROXYMETHYLGLUTARATE COA-TRANSFERASE"/>
    <property type="match status" value="1"/>
</dbReference>
<keyword evidence="1 3" id="KW-0808">Transferase</keyword>
<organism evidence="3 4">
    <name type="scientific">Streptomyces ramulosus</name>
    <dbReference type="NCBI Taxonomy" id="47762"/>
    <lineage>
        <taxon>Bacteria</taxon>
        <taxon>Bacillati</taxon>
        <taxon>Actinomycetota</taxon>
        <taxon>Actinomycetes</taxon>
        <taxon>Kitasatosporales</taxon>
        <taxon>Streptomycetaceae</taxon>
        <taxon>Streptomyces</taxon>
    </lineage>
</organism>
<keyword evidence="4" id="KW-1185">Reference proteome</keyword>
<protein>
    <submittedName>
        <fullName evidence="3">CaiB/BaiF CoA transferase family protein</fullName>
    </submittedName>
</protein>
<dbReference type="InterPro" id="IPR044855">
    <property type="entry name" value="CoA-Trfase_III_dom3_sf"/>
</dbReference>
<dbReference type="SUPFAM" id="SSF89796">
    <property type="entry name" value="CoA-transferase family III (CaiB/BaiF)"/>
    <property type="match status" value="1"/>
</dbReference>
<dbReference type="GO" id="GO:0016740">
    <property type="term" value="F:transferase activity"/>
    <property type="evidence" value="ECO:0007669"/>
    <property type="project" value="UniProtKB-KW"/>
</dbReference>
<dbReference type="Gene3D" id="3.40.50.10540">
    <property type="entry name" value="Crotonobetainyl-coa:carnitine coa-transferase, domain 1"/>
    <property type="match status" value="1"/>
</dbReference>
<gene>
    <name evidence="3" type="ORF">ACFP3M_04800</name>
</gene>
<name>A0ABW1FGZ8_9ACTN</name>
<dbReference type="Pfam" id="PF02515">
    <property type="entry name" value="CoA_transf_3"/>
    <property type="match status" value="1"/>
</dbReference>
<evidence type="ECO:0000256" key="1">
    <source>
        <dbReference type="ARBA" id="ARBA00022679"/>
    </source>
</evidence>
<dbReference type="RefSeq" id="WP_345087184.1">
    <property type="nucleotide sequence ID" value="NZ_BAAAWG010000013.1"/>
</dbReference>